<dbReference type="Proteomes" id="UP000472271">
    <property type="component" value="Chromosome 21"/>
</dbReference>
<dbReference type="SUPFAM" id="SSF56784">
    <property type="entry name" value="HAD-like"/>
    <property type="match status" value="1"/>
</dbReference>
<dbReference type="InParanoid" id="A0A673B193"/>
<protein>
    <recommendedName>
        <fullName evidence="1">Mitochondrial import inner membrane translocase subunit TIM50</fullName>
    </recommendedName>
</protein>
<comment type="subcellular location">
    <subcellularLocation>
        <location evidence="1">Mitochondrion inner membrane</location>
        <topology evidence="1">Single-pass membrane protein</topology>
    </subcellularLocation>
</comment>
<organism evidence="3 4">
    <name type="scientific">Sphaeramia orbicularis</name>
    <name type="common">orbiculate cardinalfish</name>
    <dbReference type="NCBI Taxonomy" id="375764"/>
    <lineage>
        <taxon>Eukaryota</taxon>
        <taxon>Metazoa</taxon>
        <taxon>Chordata</taxon>
        <taxon>Craniata</taxon>
        <taxon>Vertebrata</taxon>
        <taxon>Euteleostomi</taxon>
        <taxon>Actinopterygii</taxon>
        <taxon>Neopterygii</taxon>
        <taxon>Teleostei</taxon>
        <taxon>Neoteleostei</taxon>
        <taxon>Acanthomorphata</taxon>
        <taxon>Gobiaria</taxon>
        <taxon>Kurtiformes</taxon>
        <taxon>Apogonoidei</taxon>
        <taxon>Apogonidae</taxon>
        <taxon>Apogoninae</taxon>
        <taxon>Sphaeramia</taxon>
    </lineage>
</organism>
<dbReference type="InterPro" id="IPR023214">
    <property type="entry name" value="HAD_sf"/>
</dbReference>
<keyword evidence="1" id="KW-0653">Protein transport</keyword>
<evidence type="ECO:0000313" key="4">
    <source>
        <dbReference type="Proteomes" id="UP000472271"/>
    </source>
</evidence>
<dbReference type="GO" id="GO:0005744">
    <property type="term" value="C:TIM23 mitochondrial import inner membrane translocase complex"/>
    <property type="evidence" value="ECO:0007669"/>
    <property type="project" value="UniProtKB-UniRule"/>
</dbReference>
<evidence type="ECO:0000256" key="1">
    <source>
        <dbReference type="RuleBase" id="RU365079"/>
    </source>
</evidence>
<reference evidence="3" key="1">
    <citation type="submission" date="2019-06" db="EMBL/GenBank/DDBJ databases">
        <authorList>
            <consortium name="Wellcome Sanger Institute Data Sharing"/>
        </authorList>
    </citation>
    <scope>NUCLEOTIDE SEQUENCE [LARGE SCALE GENOMIC DNA]</scope>
</reference>
<comment type="function">
    <text evidence="1">Essential component of the TIM23 complex, a complex that mediates the translocation of transit peptide-containing proteins across the mitochondrial inner membrane.</text>
</comment>
<reference evidence="3" key="3">
    <citation type="submission" date="2025-09" db="UniProtKB">
        <authorList>
            <consortium name="Ensembl"/>
        </authorList>
    </citation>
    <scope>IDENTIFICATION</scope>
</reference>
<keyword evidence="1" id="KW-0811">Translocation</keyword>
<keyword evidence="1" id="KW-0496">Mitochondrion</keyword>
<dbReference type="PROSITE" id="PS50969">
    <property type="entry name" value="FCP1"/>
    <property type="match status" value="1"/>
</dbReference>
<sequence>MEYADPVSDLLDPWGAFTTRLFRESCVFHKGNYVKDLSHLGRDLNRVIIIDNSPSVPVESWFDDTSDTELLDLLPFFERLSKVDDIYELLHRNISRIKSYIMRIKL</sequence>
<dbReference type="PANTHER" id="PTHR12210">
    <property type="entry name" value="DULLARD PROTEIN PHOSPHATASE"/>
    <property type="match status" value="1"/>
</dbReference>
<comment type="subunit">
    <text evidence="1">Component of the TIM23 complex.</text>
</comment>
<evidence type="ECO:0000313" key="3">
    <source>
        <dbReference type="Ensembl" id="ENSSORP00005035966.1"/>
    </source>
</evidence>
<keyword evidence="1" id="KW-0809">Transit peptide</keyword>
<proteinExistence type="inferred from homology"/>
<accession>A0A673B193</accession>
<dbReference type="AlphaFoldDB" id="A0A673B193"/>
<dbReference type="InterPro" id="IPR050365">
    <property type="entry name" value="TIM50"/>
</dbReference>
<reference evidence="3" key="2">
    <citation type="submission" date="2025-08" db="UniProtKB">
        <authorList>
            <consortium name="Ensembl"/>
        </authorList>
    </citation>
    <scope>IDENTIFICATION</scope>
</reference>
<evidence type="ECO:0000259" key="2">
    <source>
        <dbReference type="PROSITE" id="PS50969"/>
    </source>
</evidence>
<dbReference type="Pfam" id="PF03031">
    <property type="entry name" value="NIF"/>
    <property type="match status" value="1"/>
</dbReference>
<keyword evidence="4" id="KW-1185">Reference proteome</keyword>
<dbReference type="InterPro" id="IPR036412">
    <property type="entry name" value="HAD-like_sf"/>
</dbReference>
<dbReference type="CDD" id="cd07521">
    <property type="entry name" value="HAD_FCP1-like"/>
    <property type="match status" value="1"/>
</dbReference>
<dbReference type="InterPro" id="IPR004274">
    <property type="entry name" value="FCP1_dom"/>
</dbReference>
<dbReference type="GO" id="GO:0015031">
    <property type="term" value="P:protein transport"/>
    <property type="evidence" value="ECO:0007669"/>
    <property type="project" value="UniProtKB-KW"/>
</dbReference>
<name>A0A673B193_9TELE</name>
<dbReference type="SMART" id="SM00577">
    <property type="entry name" value="CPDc"/>
    <property type="match status" value="1"/>
</dbReference>
<keyword evidence="1" id="KW-0813">Transport</keyword>
<dbReference type="Ensembl" id="ENSSORT00005036922.1">
    <property type="protein sequence ID" value="ENSSORP00005035966.1"/>
    <property type="gene ID" value="ENSSORG00005016971.1"/>
</dbReference>
<feature type="domain" description="FCP1 homology" evidence="2">
    <location>
        <begin position="1"/>
        <end position="104"/>
    </location>
</feature>
<comment type="similarity">
    <text evidence="1">Belongs to the TIM50 family.</text>
</comment>
<dbReference type="Gene3D" id="3.40.50.1000">
    <property type="entry name" value="HAD superfamily/HAD-like"/>
    <property type="match status" value="1"/>
</dbReference>